<dbReference type="OrthoDB" id="5296765at2"/>
<dbReference type="PANTHER" id="PTHR42771">
    <property type="entry name" value="IRON(3+)-HYDROXAMATE IMPORT ATP-BINDING PROTEIN FHUC"/>
    <property type="match status" value="1"/>
</dbReference>
<dbReference type="GO" id="GO:0016887">
    <property type="term" value="F:ATP hydrolysis activity"/>
    <property type="evidence" value="ECO:0007669"/>
    <property type="project" value="InterPro"/>
</dbReference>
<keyword evidence="4" id="KW-1003">Cell membrane</keyword>
<dbReference type="PROSITE" id="PS50893">
    <property type="entry name" value="ABC_TRANSPORTER_2"/>
    <property type="match status" value="1"/>
</dbReference>
<keyword evidence="13" id="KW-1185">Reference proteome</keyword>
<proteinExistence type="inferred from homology"/>
<dbReference type="InterPro" id="IPR027417">
    <property type="entry name" value="P-loop_NTPase"/>
</dbReference>
<dbReference type="SMART" id="SM00382">
    <property type="entry name" value="AAA"/>
    <property type="match status" value="1"/>
</dbReference>
<dbReference type="AlphaFoldDB" id="V8G205"/>
<evidence type="ECO:0000256" key="4">
    <source>
        <dbReference type="ARBA" id="ARBA00022475"/>
    </source>
</evidence>
<sequence length="252" mass="28352">MIDIKNLSYAVDGVNILHNISVQIPKGGITALVGSNGAGKSTLFSHIARLETIQQGQITIDGMDISHTPNRDMAKLIAILRQDNVIASRITVEKMLMFGRYPYHQGHPKVEDYEIVESTLKQFQLDALRERFITDLSGGQRQRVMVAMVFCQTTDYLLLDEPLNNLDMYHSKQLMKQLRQIADDYQRTIVMVLHDVNYASAYADYMIGMKNGEVLLQGAPAALLTEDNLNNLFGVKAPVVEVNGHKMVMHYL</sequence>
<dbReference type="Proteomes" id="UP000018766">
    <property type="component" value="Unassembled WGS sequence"/>
</dbReference>
<dbReference type="GO" id="GO:0005886">
    <property type="term" value="C:plasma membrane"/>
    <property type="evidence" value="ECO:0007669"/>
    <property type="project" value="UniProtKB-SubCell"/>
</dbReference>
<evidence type="ECO:0000256" key="6">
    <source>
        <dbReference type="ARBA" id="ARBA00022741"/>
    </source>
</evidence>
<dbReference type="RefSeq" id="WP_023951765.1">
    <property type="nucleotide sequence ID" value="NZ_AYSV01000093.1"/>
</dbReference>
<gene>
    <name evidence="12" type="ORF">V757_08700</name>
</gene>
<evidence type="ECO:0000256" key="8">
    <source>
        <dbReference type="ARBA" id="ARBA00023004"/>
    </source>
</evidence>
<dbReference type="CDD" id="cd03214">
    <property type="entry name" value="ABC_Iron-Siderophores_B12_Hemin"/>
    <property type="match status" value="1"/>
</dbReference>
<dbReference type="Gene3D" id="3.40.50.300">
    <property type="entry name" value="P-loop containing nucleotide triphosphate hydrolases"/>
    <property type="match status" value="1"/>
</dbReference>
<name>V8G205_9BURK</name>
<accession>V8G205</accession>
<evidence type="ECO:0000256" key="9">
    <source>
        <dbReference type="ARBA" id="ARBA00023065"/>
    </source>
</evidence>
<comment type="caution">
    <text evidence="12">The sequence shown here is derived from an EMBL/GenBank/DDBJ whole genome shotgun (WGS) entry which is preliminary data.</text>
</comment>
<keyword evidence="7 12" id="KW-0067">ATP-binding</keyword>
<keyword evidence="5" id="KW-0410">Iron transport</keyword>
<keyword evidence="6" id="KW-0547">Nucleotide-binding</keyword>
<organism evidence="12 13">
    <name type="scientific">Pelistega indica</name>
    <dbReference type="NCBI Taxonomy" id="1414851"/>
    <lineage>
        <taxon>Bacteria</taxon>
        <taxon>Pseudomonadati</taxon>
        <taxon>Pseudomonadota</taxon>
        <taxon>Betaproteobacteria</taxon>
        <taxon>Burkholderiales</taxon>
        <taxon>Alcaligenaceae</taxon>
        <taxon>Pelistega</taxon>
    </lineage>
</organism>
<dbReference type="GO" id="GO:0005524">
    <property type="term" value="F:ATP binding"/>
    <property type="evidence" value="ECO:0007669"/>
    <property type="project" value="UniProtKB-KW"/>
</dbReference>
<evidence type="ECO:0000256" key="7">
    <source>
        <dbReference type="ARBA" id="ARBA00022840"/>
    </source>
</evidence>
<comment type="subcellular location">
    <subcellularLocation>
        <location evidence="1">Cell membrane</location>
        <topology evidence="1">Peripheral membrane protein</topology>
    </subcellularLocation>
</comment>
<keyword evidence="10" id="KW-0472">Membrane</keyword>
<dbReference type="Pfam" id="PF00005">
    <property type="entry name" value="ABC_tran"/>
    <property type="match status" value="1"/>
</dbReference>
<evidence type="ECO:0000256" key="3">
    <source>
        <dbReference type="ARBA" id="ARBA00022448"/>
    </source>
</evidence>
<dbReference type="PROSITE" id="PS00211">
    <property type="entry name" value="ABC_TRANSPORTER_1"/>
    <property type="match status" value="1"/>
</dbReference>
<evidence type="ECO:0000256" key="10">
    <source>
        <dbReference type="ARBA" id="ARBA00023136"/>
    </source>
</evidence>
<dbReference type="PANTHER" id="PTHR42771:SF3">
    <property type="entry name" value="PETROBACTIN IMPORT ATP-BINDING PROTEIN YCLP"/>
    <property type="match status" value="1"/>
</dbReference>
<keyword evidence="3" id="KW-0813">Transport</keyword>
<dbReference type="EMBL" id="AYSV01000093">
    <property type="protein sequence ID" value="ETD69732.1"/>
    <property type="molecule type" value="Genomic_DNA"/>
</dbReference>
<dbReference type="SUPFAM" id="SSF52540">
    <property type="entry name" value="P-loop containing nucleoside triphosphate hydrolases"/>
    <property type="match status" value="1"/>
</dbReference>
<keyword evidence="8" id="KW-0408">Iron</keyword>
<reference evidence="12 13" key="1">
    <citation type="submission" date="2013-11" db="EMBL/GenBank/DDBJ databases">
        <title>Genomic analysis of Pelistega sp. HM-7.</title>
        <authorList>
            <person name="Kumbhare S.V."/>
            <person name="Shetty S.A."/>
            <person name="Sharma O."/>
            <person name="Dhotre D.P."/>
        </authorList>
    </citation>
    <scope>NUCLEOTIDE SEQUENCE [LARGE SCALE GENOMIC DNA]</scope>
    <source>
        <strain evidence="12 13">HM-7</strain>
    </source>
</reference>
<evidence type="ECO:0000313" key="12">
    <source>
        <dbReference type="EMBL" id="ETD69732.1"/>
    </source>
</evidence>
<evidence type="ECO:0000256" key="5">
    <source>
        <dbReference type="ARBA" id="ARBA00022496"/>
    </source>
</evidence>
<dbReference type="InterPro" id="IPR017871">
    <property type="entry name" value="ABC_transporter-like_CS"/>
</dbReference>
<dbReference type="GO" id="GO:0006826">
    <property type="term" value="P:iron ion transport"/>
    <property type="evidence" value="ECO:0007669"/>
    <property type="project" value="UniProtKB-KW"/>
</dbReference>
<dbReference type="InterPro" id="IPR003593">
    <property type="entry name" value="AAA+_ATPase"/>
</dbReference>
<evidence type="ECO:0000259" key="11">
    <source>
        <dbReference type="PROSITE" id="PS50893"/>
    </source>
</evidence>
<comment type="similarity">
    <text evidence="2">Belongs to the ABC transporter superfamily.</text>
</comment>
<dbReference type="InterPro" id="IPR051535">
    <property type="entry name" value="Siderophore_ABC-ATPase"/>
</dbReference>
<evidence type="ECO:0000256" key="2">
    <source>
        <dbReference type="ARBA" id="ARBA00005417"/>
    </source>
</evidence>
<feature type="domain" description="ABC transporter" evidence="11">
    <location>
        <begin position="2"/>
        <end position="236"/>
    </location>
</feature>
<evidence type="ECO:0000313" key="13">
    <source>
        <dbReference type="Proteomes" id="UP000018766"/>
    </source>
</evidence>
<keyword evidence="9" id="KW-0406">Ion transport</keyword>
<dbReference type="FunFam" id="3.40.50.300:FF:000134">
    <property type="entry name" value="Iron-enterobactin ABC transporter ATP-binding protein"/>
    <property type="match status" value="1"/>
</dbReference>
<protein>
    <submittedName>
        <fullName evidence="12">ABC transporter ATP-binding protein</fullName>
    </submittedName>
</protein>
<dbReference type="InterPro" id="IPR003439">
    <property type="entry name" value="ABC_transporter-like_ATP-bd"/>
</dbReference>
<evidence type="ECO:0000256" key="1">
    <source>
        <dbReference type="ARBA" id="ARBA00004202"/>
    </source>
</evidence>